<name>A0A1A9RBF5_EIKCO</name>
<dbReference type="PANTHER" id="PTHR38785">
    <property type="entry name" value="HOMOLOG OF VIRK"/>
    <property type="match status" value="1"/>
</dbReference>
<dbReference type="PANTHER" id="PTHR38785:SF1">
    <property type="entry name" value="HOMOLOG OF VIRK"/>
    <property type="match status" value="1"/>
</dbReference>
<dbReference type="EMBL" id="LXSF01000012">
    <property type="protein sequence ID" value="OAM15443.1"/>
    <property type="molecule type" value="Genomic_DNA"/>
</dbReference>
<evidence type="ECO:0000313" key="2">
    <source>
        <dbReference type="Proteomes" id="UP000078003"/>
    </source>
</evidence>
<accession>A0A1A9RBF5</accession>
<evidence type="ECO:0008006" key="3">
    <source>
        <dbReference type="Google" id="ProtNLM"/>
    </source>
</evidence>
<comment type="caution">
    <text evidence="1">The sequence shown here is derived from an EMBL/GenBank/DDBJ whole genome shotgun (WGS) entry which is preliminary data.</text>
</comment>
<reference evidence="2" key="1">
    <citation type="submission" date="2016-05" db="EMBL/GenBank/DDBJ databases">
        <title>Draft genome of Corynebacterium afermentans subsp. afermentans LCDC 88199T.</title>
        <authorList>
            <person name="Bernier A.-M."/>
            <person name="Bernard K."/>
        </authorList>
    </citation>
    <scope>NUCLEOTIDE SEQUENCE [LARGE SCALE GENOMIC DNA]</scope>
    <source>
        <strain evidence="2">NML01-0328</strain>
    </source>
</reference>
<protein>
    <recommendedName>
        <fullName evidence="3">DUF535 domain-containing protein</fullName>
    </recommendedName>
</protein>
<gene>
    <name evidence="1" type="ORF">A7P85_09705</name>
</gene>
<evidence type="ECO:0000313" key="1">
    <source>
        <dbReference type="EMBL" id="OAM15443.1"/>
    </source>
</evidence>
<dbReference type="GO" id="GO:0006974">
    <property type="term" value="P:DNA damage response"/>
    <property type="evidence" value="ECO:0007669"/>
    <property type="project" value="TreeGrafter"/>
</dbReference>
<proteinExistence type="predicted"/>
<dbReference type="Pfam" id="PF04393">
    <property type="entry name" value="DUF535"/>
    <property type="match status" value="1"/>
</dbReference>
<dbReference type="Proteomes" id="UP000078003">
    <property type="component" value="Unassembled WGS sequence"/>
</dbReference>
<organism evidence="1 2">
    <name type="scientific">Eikenella corrodens</name>
    <dbReference type="NCBI Taxonomy" id="539"/>
    <lineage>
        <taxon>Bacteria</taxon>
        <taxon>Pseudomonadati</taxon>
        <taxon>Pseudomonadota</taxon>
        <taxon>Betaproteobacteria</taxon>
        <taxon>Neisseriales</taxon>
        <taxon>Neisseriaceae</taxon>
        <taxon>Eikenella</taxon>
    </lineage>
</organism>
<dbReference type="RefSeq" id="WP_064084778.1">
    <property type="nucleotide sequence ID" value="NZ_LXSF01000012.1"/>
</dbReference>
<dbReference type="AlphaFoldDB" id="A0A1A9RBF5"/>
<dbReference type="InterPro" id="IPR007488">
    <property type="entry name" value="DUF535"/>
</dbReference>
<sequence length="297" mass="34902">MSDLFHFPTFDEQYPNLRERGIRKYAVVYLRDHIQRLLARRQCEEFTAFINQHPMWAPIFQHNPYAARAVLDTYADNRFDKNARLQAVINNFTLAQNKPSAAKWQELVTQRTVVLNYPAPELSISLNINHKDPLEGFFLVSLQSTERSRIYDAVFSFIAPNGLLITSIQGPHSSDAPDLIRHTTKQLHGVRPMFMMVNVFKLMAAELGCELYGIPHKSQAKFRWNDSSRLLFNYDAFWQENQGSLDANGYWRLPTQIERTPLEEVQSKKRSMYRKRYEMLDTLEQDIRRFFRSEVDC</sequence>